<dbReference type="Proteomes" id="UP000467841">
    <property type="component" value="Unassembled WGS sequence"/>
</dbReference>
<dbReference type="EMBL" id="CACVBM020001334">
    <property type="protein sequence ID" value="CAA7045949.1"/>
    <property type="molecule type" value="Genomic_DNA"/>
</dbReference>
<keyword evidence="4" id="KW-1185">Reference proteome</keyword>
<protein>
    <submittedName>
        <fullName evidence="2">Uncharacterized protein</fullName>
    </submittedName>
</protein>
<sequence>MRQTKSEPHGKRRSWKNWLIPKRQNHKINAAVCGGARKKARSKFLGRSDWRLYRSETKRISTGEEKKPISSRRSNNQPENLCGCRRARASWRRHQTAA</sequence>
<gene>
    <name evidence="2" type="ORF">MERR_LOCUS33184</name>
    <name evidence="3" type="ORF">MERR_LOCUS33187</name>
</gene>
<dbReference type="EMBL" id="CACVBM020001334">
    <property type="protein sequence ID" value="CAA7045952.1"/>
    <property type="molecule type" value="Genomic_DNA"/>
</dbReference>
<feature type="region of interest" description="Disordered" evidence="1">
    <location>
        <begin position="60"/>
        <end position="81"/>
    </location>
</feature>
<dbReference type="AlphaFoldDB" id="A0A6D2JPP9"/>
<reference evidence="2 4" key="1">
    <citation type="submission" date="2020-01" db="EMBL/GenBank/DDBJ databases">
        <authorList>
            <person name="Mishra B."/>
        </authorList>
    </citation>
    <scope>NUCLEOTIDE SEQUENCE [LARGE SCALE GENOMIC DNA]</scope>
</reference>
<accession>A0A6D2JPP9</accession>
<evidence type="ECO:0000313" key="4">
    <source>
        <dbReference type="Proteomes" id="UP000467841"/>
    </source>
</evidence>
<evidence type="ECO:0000313" key="2">
    <source>
        <dbReference type="EMBL" id="CAA7045949.1"/>
    </source>
</evidence>
<evidence type="ECO:0000313" key="3">
    <source>
        <dbReference type="EMBL" id="CAA7045952.1"/>
    </source>
</evidence>
<name>A0A6D2JPP9_9BRAS</name>
<proteinExistence type="predicted"/>
<organism evidence="2 4">
    <name type="scientific">Microthlaspi erraticum</name>
    <dbReference type="NCBI Taxonomy" id="1685480"/>
    <lineage>
        <taxon>Eukaryota</taxon>
        <taxon>Viridiplantae</taxon>
        <taxon>Streptophyta</taxon>
        <taxon>Embryophyta</taxon>
        <taxon>Tracheophyta</taxon>
        <taxon>Spermatophyta</taxon>
        <taxon>Magnoliopsida</taxon>
        <taxon>eudicotyledons</taxon>
        <taxon>Gunneridae</taxon>
        <taxon>Pentapetalae</taxon>
        <taxon>rosids</taxon>
        <taxon>malvids</taxon>
        <taxon>Brassicales</taxon>
        <taxon>Brassicaceae</taxon>
        <taxon>Coluteocarpeae</taxon>
        <taxon>Microthlaspi</taxon>
    </lineage>
</organism>
<evidence type="ECO:0000256" key="1">
    <source>
        <dbReference type="SAM" id="MobiDB-lite"/>
    </source>
</evidence>